<dbReference type="InterPro" id="IPR018247">
    <property type="entry name" value="EF_Hand_1_Ca_BS"/>
</dbReference>
<dbReference type="SUPFAM" id="SSF47473">
    <property type="entry name" value="EF-hand"/>
    <property type="match status" value="5"/>
</dbReference>
<dbReference type="PANTHER" id="PTHR20875">
    <property type="entry name" value="EF-HAND CALCIUM-BINDING DOMAIN-CONTAINING PROTEIN 6-RELATED"/>
    <property type="match status" value="1"/>
</dbReference>
<dbReference type="InterPro" id="IPR002048">
    <property type="entry name" value="EF_hand_dom"/>
</dbReference>
<feature type="domain" description="EF-hand" evidence="6">
    <location>
        <begin position="446"/>
        <end position="481"/>
    </location>
</feature>
<dbReference type="GeneTree" id="ENSGT00940000167968"/>
<dbReference type="Pfam" id="PF08976">
    <property type="entry name" value="EF-hand_11"/>
    <property type="match status" value="1"/>
</dbReference>
<dbReference type="PROSITE" id="PS50222">
    <property type="entry name" value="EF_HAND_2"/>
    <property type="match status" value="4"/>
</dbReference>
<dbReference type="Gene3D" id="1.10.238.10">
    <property type="entry name" value="EF-hand"/>
    <property type="match status" value="6"/>
</dbReference>
<proteinExistence type="predicted"/>
<dbReference type="PROSITE" id="PS00018">
    <property type="entry name" value="EF_HAND_1"/>
    <property type="match status" value="1"/>
</dbReference>
<dbReference type="SMART" id="SM00054">
    <property type="entry name" value="EFh"/>
    <property type="match status" value="4"/>
</dbReference>
<keyword evidence="1" id="KW-0597">Phosphoprotein</keyword>
<feature type="domain" description="EF-hand" evidence="6">
    <location>
        <begin position="119"/>
        <end position="154"/>
    </location>
</feature>
<feature type="domain" description="EF-hand" evidence="6">
    <location>
        <begin position="246"/>
        <end position="281"/>
    </location>
</feature>
<evidence type="ECO:0000259" key="6">
    <source>
        <dbReference type="PROSITE" id="PS50222"/>
    </source>
</evidence>
<organism evidence="7 8">
    <name type="scientific">Denticeps clupeoides</name>
    <name type="common">denticle herring</name>
    <dbReference type="NCBI Taxonomy" id="299321"/>
    <lineage>
        <taxon>Eukaryota</taxon>
        <taxon>Metazoa</taxon>
        <taxon>Chordata</taxon>
        <taxon>Craniata</taxon>
        <taxon>Vertebrata</taxon>
        <taxon>Euteleostomi</taxon>
        <taxon>Actinopterygii</taxon>
        <taxon>Neopterygii</taxon>
        <taxon>Teleostei</taxon>
        <taxon>Clupei</taxon>
        <taxon>Clupeiformes</taxon>
        <taxon>Denticipitoidei</taxon>
        <taxon>Denticipitidae</taxon>
        <taxon>Denticeps</taxon>
    </lineage>
</organism>
<protein>
    <recommendedName>
        <fullName evidence="6">EF-hand domain-containing protein</fullName>
    </recommendedName>
</protein>
<evidence type="ECO:0000256" key="4">
    <source>
        <dbReference type="ARBA" id="ARBA00022837"/>
    </source>
</evidence>
<evidence type="ECO:0000313" key="8">
    <source>
        <dbReference type="Proteomes" id="UP000694580"/>
    </source>
</evidence>
<accession>A0AAY4D0Z7</accession>
<keyword evidence="8" id="KW-1185">Reference proteome</keyword>
<dbReference type="PANTHER" id="PTHR20875:SF2">
    <property type="entry name" value="EF-HAND CALCIUM-BINDING DOMAIN-CONTAINING PROTEIN 6"/>
    <property type="match status" value="1"/>
</dbReference>
<evidence type="ECO:0000256" key="1">
    <source>
        <dbReference type="ARBA" id="ARBA00022553"/>
    </source>
</evidence>
<dbReference type="InterPro" id="IPR015070">
    <property type="entry name" value="EF_hand_DJBP"/>
</dbReference>
<evidence type="ECO:0000256" key="5">
    <source>
        <dbReference type="SAM" id="MobiDB-lite"/>
    </source>
</evidence>
<dbReference type="Pfam" id="PF13499">
    <property type="entry name" value="EF-hand_7"/>
    <property type="match status" value="1"/>
</dbReference>
<reference evidence="7 8" key="1">
    <citation type="submission" date="2020-06" db="EMBL/GenBank/DDBJ databases">
        <authorList>
            <consortium name="Wellcome Sanger Institute Data Sharing"/>
        </authorList>
    </citation>
    <scope>NUCLEOTIDE SEQUENCE [LARGE SCALE GENOMIC DNA]</scope>
</reference>
<dbReference type="GO" id="GO:0005509">
    <property type="term" value="F:calcium ion binding"/>
    <property type="evidence" value="ECO:0007669"/>
    <property type="project" value="InterPro"/>
</dbReference>
<feature type="compositionally biased region" description="Polar residues" evidence="5">
    <location>
        <begin position="627"/>
        <end position="644"/>
    </location>
</feature>
<keyword evidence="3" id="KW-0677">Repeat</keyword>
<name>A0AAY4D0Z7_9TELE</name>
<dbReference type="CDD" id="cd00051">
    <property type="entry name" value="EFh"/>
    <property type="match status" value="1"/>
</dbReference>
<feature type="domain" description="EF-hand" evidence="6">
    <location>
        <begin position="811"/>
        <end position="846"/>
    </location>
</feature>
<keyword evidence="4" id="KW-0106">Calcium</keyword>
<evidence type="ECO:0000313" key="7">
    <source>
        <dbReference type="Ensembl" id="ENSDCDP00010038131.1"/>
    </source>
</evidence>
<dbReference type="InterPro" id="IPR052603">
    <property type="entry name" value="EFCB6"/>
</dbReference>
<feature type="compositionally biased region" description="Polar residues" evidence="5">
    <location>
        <begin position="290"/>
        <end position="301"/>
    </location>
</feature>
<dbReference type="InterPro" id="IPR011992">
    <property type="entry name" value="EF-hand-dom_pair"/>
</dbReference>
<dbReference type="Proteomes" id="UP000694580">
    <property type="component" value="Chromosome 17"/>
</dbReference>
<feature type="region of interest" description="Disordered" evidence="5">
    <location>
        <begin position="411"/>
        <end position="431"/>
    </location>
</feature>
<dbReference type="AlphaFoldDB" id="A0AAY4D0Z7"/>
<dbReference type="Ensembl" id="ENSDCDT00010047731.1">
    <property type="protein sequence ID" value="ENSDCDP00010038131.1"/>
    <property type="gene ID" value="ENSDCDG00010024702.1"/>
</dbReference>
<dbReference type="Pfam" id="PF13202">
    <property type="entry name" value="EF-hand_5"/>
    <property type="match status" value="1"/>
</dbReference>
<evidence type="ECO:0000256" key="3">
    <source>
        <dbReference type="ARBA" id="ARBA00022737"/>
    </source>
</evidence>
<evidence type="ECO:0000256" key="2">
    <source>
        <dbReference type="ARBA" id="ARBA00022723"/>
    </source>
</evidence>
<feature type="compositionally biased region" description="Polar residues" evidence="5">
    <location>
        <begin position="654"/>
        <end position="674"/>
    </location>
</feature>
<feature type="region of interest" description="Disordered" evidence="5">
    <location>
        <begin position="625"/>
        <end position="681"/>
    </location>
</feature>
<reference evidence="7" key="3">
    <citation type="submission" date="2025-09" db="UniProtKB">
        <authorList>
            <consortium name="Ensembl"/>
        </authorList>
    </citation>
    <scope>IDENTIFICATION</scope>
</reference>
<dbReference type="GO" id="GO:0005654">
    <property type="term" value="C:nucleoplasm"/>
    <property type="evidence" value="ECO:0007669"/>
    <property type="project" value="TreeGrafter"/>
</dbReference>
<feature type="region of interest" description="Disordered" evidence="5">
    <location>
        <begin position="281"/>
        <end position="309"/>
    </location>
</feature>
<reference evidence="7" key="2">
    <citation type="submission" date="2025-08" db="UniProtKB">
        <authorList>
            <consortium name="Ensembl"/>
        </authorList>
    </citation>
    <scope>IDENTIFICATION</scope>
</reference>
<sequence>MYRDECTHLKSLSNHAIADAKIKMLTETLSASLQECLTTSSQDPKAALEERYFKKIKDDCRLNLDTEQSEVGGPISHSEFTAKFEESRSQEISEDTEEKKLEFLSAEICMSQLKKRIKDVHGDLLTAFHLMDWNHDGLVDRNDFRNLYNSLMFVMMEKEYQRLLDLMGLRLGATLNYSEFLRRIHSVGRRSDHLLDQACEQVHNYLILNMRNNWPELSKAFFSTGADAIITKKVLKDLLYKYPLPISPREFEKLWMRYDEGGKGFITQSEFLLKMTGLSEGKRSAPGLTSVLSLPDTSSEPQGDGTIPKTPNLDTLLKDLRKCLKNNFEDMNATFIGLEKSKGYIPIDDLLLLLGKHGFQTEQTKLTHLLDTLGIKTHINKVSYLDFLEHLVGCPDSVPVVESTLTGSQIQSPFKGPEVTSRVEGEDGDELSPNRALQKLRELVTTSSETLHKAFVVFDKTKDGAISLPEFRRVLDSFCIKMSDLQFKHLLVMLGVKEGEGSVVNWKEFLHDFHLNQEETSLEWLDKVDQLRFPHQIHPLSTSDVLQRIQDVVSTRIHTIAKDMVDLDYAQINLISKEDFRLICDRHFMRLTCEQLDNLWNVLPVNSSGNLEYRKFLKVFSDDRSRPVSQKSEGPTSLVPSTATKGKLVRRPKTASSSTGSIMSVELPQQTKRPSTAGARTTPLLSSDALETGLHSQIQSNWKEIQRRCWQVDSERLGDIDTIRFLGILKDLYIEMSELELEHLALQYNMKNTGRFSYTNFLHHFVLMTRPQTINAFKRNKVPLPKTPVRTGPLNAEYVEVMLRICDPVRQSWRSMKQCFSFFDRDRSGKVSLHEFTKVMRRNNVKLSEEDFFQLFSFFDNEMSGKISYGDFLHSFLI</sequence>
<dbReference type="FunFam" id="1.10.238.10:FF:000179">
    <property type="entry name" value="EF-hand calcium-binding domain-containing protein 6"/>
    <property type="match status" value="1"/>
</dbReference>
<keyword evidence="2" id="KW-0479">Metal-binding</keyword>